<evidence type="ECO:0000313" key="2">
    <source>
        <dbReference type="EMBL" id="KAF5773883.1"/>
    </source>
</evidence>
<comment type="caution">
    <text evidence="2">The sequence shown here is derived from an EMBL/GenBank/DDBJ whole genome shotgun (WGS) entry which is preliminary data.</text>
</comment>
<sequence>MEFYSTFKFKAKADPFDEDGVEFRCTREVLSISIAQFGVNVGLFTQEESFEEEFMGGLREIPINMRQTTWAQIGDGPYDPSVTKSSQLWDPLYRYIHRILSNSLYQRRDSSGVGMDLPSIQNLCPLHAKIIPSG</sequence>
<feature type="domain" description="Arabidopsis retrotransposon Orf1 C-terminal" evidence="1">
    <location>
        <begin position="67"/>
        <end position="113"/>
    </location>
</feature>
<proteinExistence type="predicted"/>
<dbReference type="EMBL" id="MNCJ02000328">
    <property type="protein sequence ID" value="KAF5773883.1"/>
    <property type="molecule type" value="Genomic_DNA"/>
</dbReference>
<dbReference type="Gramene" id="mRNA:HanXRQr2_Chr13g0593741">
    <property type="protein sequence ID" value="mRNA:HanXRQr2_Chr13g0593741"/>
    <property type="gene ID" value="HanXRQr2_Chr13g0593741"/>
</dbReference>
<gene>
    <name evidence="2" type="ORF">HanXRQr2_Chr13g0593741</name>
</gene>
<organism evidence="2 3">
    <name type="scientific">Helianthus annuus</name>
    <name type="common">Common sunflower</name>
    <dbReference type="NCBI Taxonomy" id="4232"/>
    <lineage>
        <taxon>Eukaryota</taxon>
        <taxon>Viridiplantae</taxon>
        <taxon>Streptophyta</taxon>
        <taxon>Embryophyta</taxon>
        <taxon>Tracheophyta</taxon>
        <taxon>Spermatophyta</taxon>
        <taxon>Magnoliopsida</taxon>
        <taxon>eudicotyledons</taxon>
        <taxon>Gunneridae</taxon>
        <taxon>Pentapetalae</taxon>
        <taxon>asterids</taxon>
        <taxon>campanulids</taxon>
        <taxon>Asterales</taxon>
        <taxon>Asteraceae</taxon>
        <taxon>Asteroideae</taxon>
        <taxon>Heliantheae alliance</taxon>
        <taxon>Heliantheae</taxon>
        <taxon>Helianthus</taxon>
    </lineage>
</organism>
<dbReference type="Proteomes" id="UP000215914">
    <property type="component" value="Unassembled WGS sequence"/>
</dbReference>
<dbReference type="AlphaFoldDB" id="A0A9K3EIK0"/>
<dbReference type="InterPro" id="IPR004312">
    <property type="entry name" value="ATHILA_Orf1_C"/>
</dbReference>
<protein>
    <recommendedName>
        <fullName evidence="1">Arabidopsis retrotransposon Orf1 C-terminal domain-containing protein</fullName>
    </recommendedName>
</protein>
<evidence type="ECO:0000313" key="3">
    <source>
        <dbReference type="Proteomes" id="UP000215914"/>
    </source>
</evidence>
<accession>A0A9K3EIK0</accession>
<keyword evidence="3" id="KW-1185">Reference proteome</keyword>
<dbReference type="Pfam" id="PF03078">
    <property type="entry name" value="ATHILA"/>
    <property type="match status" value="1"/>
</dbReference>
<reference evidence="2" key="1">
    <citation type="journal article" date="2017" name="Nature">
        <title>The sunflower genome provides insights into oil metabolism, flowering and Asterid evolution.</title>
        <authorList>
            <person name="Badouin H."/>
            <person name="Gouzy J."/>
            <person name="Grassa C.J."/>
            <person name="Murat F."/>
            <person name="Staton S.E."/>
            <person name="Cottret L."/>
            <person name="Lelandais-Briere C."/>
            <person name="Owens G.L."/>
            <person name="Carrere S."/>
            <person name="Mayjonade B."/>
            <person name="Legrand L."/>
            <person name="Gill N."/>
            <person name="Kane N.C."/>
            <person name="Bowers J.E."/>
            <person name="Hubner S."/>
            <person name="Bellec A."/>
            <person name="Berard A."/>
            <person name="Berges H."/>
            <person name="Blanchet N."/>
            <person name="Boniface M.C."/>
            <person name="Brunel D."/>
            <person name="Catrice O."/>
            <person name="Chaidir N."/>
            <person name="Claudel C."/>
            <person name="Donnadieu C."/>
            <person name="Faraut T."/>
            <person name="Fievet G."/>
            <person name="Helmstetter N."/>
            <person name="King M."/>
            <person name="Knapp S.J."/>
            <person name="Lai Z."/>
            <person name="Le Paslier M.C."/>
            <person name="Lippi Y."/>
            <person name="Lorenzon L."/>
            <person name="Mandel J.R."/>
            <person name="Marage G."/>
            <person name="Marchand G."/>
            <person name="Marquand E."/>
            <person name="Bret-Mestries E."/>
            <person name="Morien E."/>
            <person name="Nambeesan S."/>
            <person name="Nguyen T."/>
            <person name="Pegot-Espagnet P."/>
            <person name="Pouilly N."/>
            <person name="Raftis F."/>
            <person name="Sallet E."/>
            <person name="Schiex T."/>
            <person name="Thomas J."/>
            <person name="Vandecasteele C."/>
            <person name="Vares D."/>
            <person name="Vear F."/>
            <person name="Vautrin S."/>
            <person name="Crespi M."/>
            <person name="Mangin B."/>
            <person name="Burke J.M."/>
            <person name="Salse J."/>
            <person name="Munos S."/>
            <person name="Vincourt P."/>
            <person name="Rieseberg L.H."/>
            <person name="Langlade N.B."/>
        </authorList>
    </citation>
    <scope>NUCLEOTIDE SEQUENCE</scope>
    <source>
        <tissue evidence="2">Leaves</tissue>
    </source>
</reference>
<evidence type="ECO:0000259" key="1">
    <source>
        <dbReference type="Pfam" id="PF03078"/>
    </source>
</evidence>
<name>A0A9K3EIK0_HELAN</name>
<reference evidence="2" key="2">
    <citation type="submission" date="2020-06" db="EMBL/GenBank/DDBJ databases">
        <title>Helianthus annuus Genome sequencing and assembly Release 2.</title>
        <authorList>
            <person name="Gouzy J."/>
            <person name="Langlade N."/>
            <person name="Munos S."/>
        </authorList>
    </citation>
    <scope>NUCLEOTIDE SEQUENCE</scope>
    <source>
        <tissue evidence="2">Leaves</tissue>
    </source>
</reference>